<keyword evidence="6 17" id="KW-0561">Oxygen transport</keyword>
<feature type="site" description="Involved in heme-bound ligand stabilization and O-O bond activation" evidence="17">
    <location>
        <position position="29"/>
    </location>
</feature>
<comment type="catalytic activity">
    <reaction evidence="16 17">
        <text>2 nitric oxide + NADPH + 2 O2 = 2 nitrate + NADP(+) + H(+)</text>
        <dbReference type="Rhea" id="RHEA:19465"/>
        <dbReference type="ChEBI" id="CHEBI:15378"/>
        <dbReference type="ChEBI" id="CHEBI:15379"/>
        <dbReference type="ChEBI" id="CHEBI:16480"/>
        <dbReference type="ChEBI" id="CHEBI:17632"/>
        <dbReference type="ChEBI" id="CHEBI:57783"/>
        <dbReference type="ChEBI" id="CHEBI:58349"/>
        <dbReference type="EC" id="1.14.12.17"/>
    </reaction>
</comment>
<comment type="cofactor">
    <cofactor evidence="17">
        <name>FAD</name>
        <dbReference type="ChEBI" id="CHEBI:57692"/>
    </cofactor>
    <text evidence="17">Binds 1 FAD per subunit.</text>
</comment>
<evidence type="ECO:0000256" key="13">
    <source>
        <dbReference type="ARBA" id="ARBA00023027"/>
    </source>
</evidence>
<dbReference type="Pfam" id="PF00042">
    <property type="entry name" value="Globin"/>
    <property type="match status" value="1"/>
</dbReference>
<comment type="similarity">
    <text evidence="2 17">Belongs to the globin family. Two-domain flavohemoproteins subfamily.</text>
</comment>
<protein>
    <recommendedName>
        <fullName evidence="17">Flavohemoprotein</fullName>
    </recommendedName>
    <alternativeName>
        <fullName evidence="17">Flavohemoglobin</fullName>
    </alternativeName>
    <alternativeName>
        <fullName evidence="17">Hemoglobin-like protein</fullName>
    </alternativeName>
    <alternativeName>
        <fullName evidence="17">Nitric oxide dioxygenase</fullName>
        <shortName evidence="17">NO oxygenase</shortName>
        <shortName evidence="17">NOD</shortName>
        <ecNumber evidence="17">1.14.12.17</ecNumber>
    </alternativeName>
</protein>
<dbReference type="FunFam" id="1.10.490.10:FF:000003">
    <property type="entry name" value="Flavohemoprotein"/>
    <property type="match status" value="1"/>
</dbReference>
<dbReference type="SUPFAM" id="SSF46458">
    <property type="entry name" value="Globin-like"/>
    <property type="match status" value="1"/>
</dbReference>
<organism evidence="20 21">
    <name type="scientific">Caballeronia hypogeia</name>
    <dbReference type="NCBI Taxonomy" id="1777140"/>
    <lineage>
        <taxon>Bacteria</taxon>
        <taxon>Pseudomonadati</taxon>
        <taxon>Pseudomonadota</taxon>
        <taxon>Betaproteobacteria</taxon>
        <taxon>Burkholderiales</taxon>
        <taxon>Burkholderiaceae</taxon>
        <taxon>Caballeronia</taxon>
    </lineage>
</organism>
<evidence type="ECO:0000259" key="18">
    <source>
        <dbReference type="PROSITE" id="PS01033"/>
    </source>
</evidence>
<dbReference type="InterPro" id="IPR009050">
    <property type="entry name" value="Globin-like_sf"/>
</dbReference>
<dbReference type="Gene3D" id="1.10.490.10">
    <property type="entry name" value="Globins"/>
    <property type="match status" value="1"/>
</dbReference>
<dbReference type="Gene3D" id="3.40.50.80">
    <property type="entry name" value="Nucleotide-binding domain of ferredoxin-NADP reductase (FNR) module"/>
    <property type="match status" value="1"/>
</dbReference>
<dbReference type="Pfam" id="PF00175">
    <property type="entry name" value="NAD_binding_1"/>
    <property type="match status" value="1"/>
</dbReference>
<feature type="binding site" evidence="17">
    <location>
        <begin position="268"/>
        <end position="273"/>
    </location>
    <ligand>
        <name>NADP(+)</name>
        <dbReference type="ChEBI" id="CHEBI:58349"/>
    </ligand>
</feature>
<feature type="domain" description="Globin" evidence="18">
    <location>
        <begin position="1"/>
        <end position="139"/>
    </location>
</feature>
<dbReference type="CDD" id="cd06184">
    <property type="entry name" value="flavohem_like_fad_nad_binding"/>
    <property type="match status" value="1"/>
</dbReference>
<dbReference type="FunFam" id="2.40.30.10:FF:000034">
    <property type="entry name" value="Flavohemoprotein"/>
    <property type="match status" value="1"/>
</dbReference>
<evidence type="ECO:0000256" key="11">
    <source>
        <dbReference type="ARBA" id="ARBA00023002"/>
    </source>
</evidence>
<dbReference type="PANTHER" id="PTHR43396">
    <property type="entry name" value="FLAVOHEMOPROTEIN"/>
    <property type="match status" value="1"/>
</dbReference>
<dbReference type="InterPro" id="IPR012292">
    <property type="entry name" value="Globin/Proto"/>
</dbReference>
<dbReference type="PANTHER" id="PTHR43396:SF3">
    <property type="entry name" value="FLAVOHEMOPROTEIN"/>
    <property type="match status" value="1"/>
</dbReference>
<feature type="active site" description="Charge relay system" evidence="17">
    <location>
        <position position="95"/>
    </location>
</feature>
<keyword evidence="21" id="KW-1185">Reference proteome</keyword>
<comment type="similarity">
    <text evidence="1 17">In the C-terminal section; belongs to the flavoprotein pyridine nucleotide cytochrome reductase family.</text>
</comment>
<evidence type="ECO:0000256" key="14">
    <source>
        <dbReference type="ARBA" id="ARBA00025094"/>
    </source>
</evidence>
<feature type="site" description="Influences the redox potential of the prosthetic heme and FAD groups" evidence="17">
    <location>
        <position position="84"/>
    </location>
</feature>
<dbReference type="GO" id="GO:0005344">
    <property type="term" value="F:oxygen carrier activity"/>
    <property type="evidence" value="ECO:0007669"/>
    <property type="project" value="UniProtKB-UniRule"/>
</dbReference>
<dbReference type="GO" id="GO:0071500">
    <property type="term" value="P:cellular response to nitrosative stress"/>
    <property type="evidence" value="ECO:0007669"/>
    <property type="project" value="TreeGrafter"/>
</dbReference>
<dbReference type="Proteomes" id="UP000054851">
    <property type="component" value="Unassembled WGS sequence"/>
</dbReference>
<evidence type="ECO:0000256" key="2">
    <source>
        <dbReference type="ARBA" id="ARBA00008414"/>
    </source>
</evidence>
<dbReference type="AlphaFoldDB" id="A0A158B6G4"/>
<evidence type="ECO:0000256" key="4">
    <source>
        <dbReference type="ARBA" id="ARBA00022575"/>
    </source>
</evidence>
<dbReference type="EMBL" id="FCOA02000009">
    <property type="protein sequence ID" value="SAK65652.1"/>
    <property type="molecule type" value="Genomic_DNA"/>
</dbReference>
<feature type="binding site" description="proximal binding residue" evidence="17">
    <location>
        <position position="85"/>
    </location>
    <ligand>
        <name>heme b</name>
        <dbReference type="ChEBI" id="CHEBI:60344"/>
    </ligand>
    <ligandPart>
        <name>Fe</name>
        <dbReference type="ChEBI" id="CHEBI:18248"/>
    </ligandPart>
</feature>
<dbReference type="InterPro" id="IPR001433">
    <property type="entry name" value="OxRdtase_FAD/NAD-bd"/>
</dbReference>
<keyword evidence="7 17" id="KW-0285">Flavoprotein</keyword>
<comment type="cofactor">
    <cofactor evidence="17">
        <name>heme b</name>
        <dbReference type="ChEBI" id="CHEBI:60344"/>
    </cofactor>
    <text evidence="17">Binds 1 heme b (iron(II)-protoporphyrin IX) group per subunit.</text>
</comment>
<dbReference type="GO" id="GO:0019825">
    <property type="term" value="F:oxygen binding"/>
    <property type="evidence" value="ECO:0007669"/>
    <property type="project" value="InterPro"/>
</dbReference>
<keyword evidence="9 17" id="KW-0274">FAD</keyword>
<evidence type="ECO:0000256" key="9">
    <source>
        <dbReference type="ARBA" id="ARBA00022827"/>
    </source>
</evidence>
<feature type="binding site" evidence="17">
    <location>
        <begin position="205"/>
        <end position="208"/>
    </location>
    <ligand>
        <name>FAD</name>
        <dbReference type="ChEBI" id="CHEBI:57692"/>
    </ligand>
</feature>
<name>A0A158B6G4_9BURK</name>
<evidence type="ECO:0000256" key="5">
    <source>
        <dbReference type="ARBA" id="ARBA00022617"/>
    </source>
</evidence>
<dbReference type="InterPro" id="IPR023950">
    <property type="entry name" value="Hmp"/>
</dbReference>
<dbReference type="PROSITE" id="PS01033">
    <property type="entry name" value="GLOBIN"/>
    <property type="match status" value="1"/>
</dbReference>
<feature type="binding site" evidence="17">
    <location>
        <begin position="385"/>
        <end position="388"/>
    </location>
    <ligand>
        <name>FAD</name>
        <dbReference type="ChEBI" id="CHEBI:57692"/>
    </ligand>
</feature>
<dbReference type="FunFam" id="3.40.50.80:FF:000010">
    <property type="entry name" value="Flavohemoprotein"/>
    <property type="match status" value="1"/>
</dbReference>
<evidence type="ECO:0000256" key="15">
    <source>
        <dbReference type="ARBA" id="ARBA00048649"/>
    </source>
</evidence>
<evidence type="ECO:0000313" key="21">
    <source>
        <dbReference type="Proteomes" id="UP000054851"/>
    </source>
</evidence>
<proteinExistence type="inferred from homology"/>
<keyword evidence="12 17" id="KW-0408">Iron</keyword>
<evidence type="ECO:0000259" key="19">
    <source>
        <dbReference type="PROSITE" id="PS51384"/>
    </source>
</evidence>
<dbReference type="OrthoDB" id="9801223at2"/>
<evidence type="ECO:0000256" key="17">
    <source>
        <dbReference type="HAMAP-Rule" id="MF_01252"/>
    </source>
</evidence>
<feature type="active site" description="Charge relay system" evidence="17">
    <location>
        <position position="138"/>
    </location>
</feature>
<evidence type="ECO:0000256" key="6">
    <source>
        <dbReference type="ARBA" id="ARBA00022621"/>
    </source>
</evidence>
<keyword evidence="8 17" id="KW-0479">Metal-binding</keyword>
<dbReference type="InterPro" id="IPR017927">
    <property type="entry name" value="FAD-bd_FR_type"/>
</dbReference>
<evidence type="ECO:0000256" key="12">
    <source>
        <dbReference type="ARBA" id="ARBA00023004"/>
    </source>
</evidence>
<keyword evidence="10 17" id="KW-0521">NADP</keyword>
<dbReference type="InterPro" id="IPR017938">
    <property type="entry name" value="Riboflavin_synthase-like_b-brl"/>
</dbReference>
<dbReference type="NCBIfam" id="NF009805">
    <property type="entry name" value="PRK13289.1"/>
    <property type="match status" value="1"/>
</dbReference>
<dbReference type="STRING" id="1777140.AWB79_03247"/>
<comment type="catalytic activity">
    <reaction evidence="15 17">
        <text>2 nitric oxide + NADH + 2 O2 = 2 nitrate + NAD(+) + H(+)</text>
        <dbReference type="Rhea" id="RHEA:19469"/>
        <dbReference type="ChEBI" id="CHEBI:15378"/>
        <dbReference type="ChEBI" id="CHEBI:15379"/>
        <dbReference type="ChEBI" id="CHEBI:16480"/>
        <dbReference type="ChEBI" id="CHEBI:17632"/>
        <dbReference type="ChEBI" id="CHEBI:57540"/>
        <dbReference type="ChEBI" id="CHEBI:57945"/>
        <dbReference type="EC" id="1.14.12.17"/>
    </reaction>
</comment>
<dbReference type="GO" id="GO:0020037">
    <property type="term" value="F:heme binding"/>
    <property type="evidence" value="ECO:0007669"/>
    <property type="project" value="InterPro"/>
</dbReference>
<dbReference type="Pfam" id="PF00970">
    <property type="entry name" value="FAD_binding_6"/>
    <property type="match status" value="1"/>
</dbReference>
<evidence type="ECO:0000313" key="20">
    <source>
        <dbReference type="EMBL" id="SAK65652.1"/>
    </source>
</evidence>
<evidence type="ECO:0000256" key="3">
    <source>
        <dbReference type="ARBA" id="ARBA00022448"/>
    </source>
</evidence>
<dbReference type="EC" id="1.14.12.17" evidence="17"/>
<dbReference type="GO" id="GO:0008941">
    <property type="term" value="F:nitric oxide dioxygenase NAD(P)H activity"/>
    <property type="evidence" value="ECO:0007669"/>
    <property type="project" value="UniProtKB-UniRule"/>
</dbReference>
<feature type="region of interest" description="Reductase" evidence="17">
    <location>
        <begin position="150"/>
        <end position="393"/>
    </location>
</feature>
<accession>A0A158B6G4</accession>
<dbReference type="Gene3D" id="2.40.30.10">
    <property type="entry name" value="Translation factors"/>
    <property type="match status" value="1"/>
</dbReference>
<keyword evidence="4 17" id="KW-0216">Detoxification</keyword>
<dbReference type="GO" id="GO:0046872">
    <property type="term" value="F:metal ion binding"/>
    <property type="evidence" value="ECO:0007669"/>
    <property type="project" value="UniProtKB-KW"/>
</dbReference>
<evidence type="ECO:0000256" key="7">
    <source>
        <dbReference type="ARBA" id="ARBA00022630"/>
    </source>
</evidence>
<dbReference type="InterPro" id="IPR008333">
    <property type="entry name" value="Cbr1-like_FAD-bd_dom"/>
</dbReference>
<evidence type="ECO:0000256" key="1">
    <source>
        <dbReference type="ARBA" id="ARBA00006401"/>
    </source>
</evidence>
<feature type="binding site" evidence="17">
    <location>
        <position position="191"/>
    </location>
    <ligand>
        <name>FAD</name>
        <dbReference type="ChEBI" id="CHEBI:57692"/>
    </ligand>
</feature>
<evidence type="ECO:0000256" key="16">
    <source>
        <dbReference type="ARBA" id="ARBA00049433"/>
    </source>
</evidence>
<dbReference type="InterPro" id="IPR039261">
    <property type="entry name" value="FNR_nucleotide-bd"/>
</dbReference>
<feature type="site" description="Influences the redox potential of the prosthetic heme and FAD groups" evidence="17">
    <location>
        <position position="384"/>
    </location>
</feature>
<feature type="domain" description="FAD-binding FR-type" evidence="19">
    <location>
        <begin position="153"/>
        <end position="256"/>
    </location>
</feature>
<comment type="caution">
    <text evidence="20">The sequence shown here is derived from an EMBL/GenBank/DDBJ whole genome shotgun (WGS) entry which is preliminary data.</text>
</comment>
<dbReference type="GO" id="GO:0009636">
    <property type="term" value="P:response to toxic substance"/>
    <property type="evidence" value="ECO:0007669"/>
    <property type="project" value="UniProtKB-KW"/>
</dbReference>
<keyword evidence="5 17" id="KW-0349">Heme</keyword>
<dbReference type="RefSeq" id="WP_061168416.1">
    <property type="nucleotide sequence ID" value="NZ_FCOA02000009.1"/>
</dbReference>
<comment type="function">
    <text evidence="14 17">Is involved in NO detoxification in an aerobic process, termed nitric oxide dioxygenase (NOD) reaction that utilizes O(2) and NAD(P)H to convert NO to nitrate, which protects the bacterium from various noxious nitrogen compounds. Therefore, plays a central role in the inducible response to nitrosative stress.</text>
</comment>
<sequence length="393" mass="43483">MLSAEHRAIVKATVPLLESGGEALTKHFYNKMLTEYPEVRPMFNQAHQASGAQQRALANGVLMYARHIDELEKLGGLVGQIINKHVALDIQPEHYPIVGSCLLKSIREVLGEEIATDAVIEAWAAAYGQLADLLIGLEEGIYSEREKAPGGWRGTRRFIVERKIAESDEITSFYLVPADGGALLDFRPGQYIGLRLVIDGEEVRRNYSLSAAPNGREYRISVKREPNGRVSNFLHDALHAGDGIDLYPPAGDFRLEAGEKPLVLISGGVGITPTLAMLQAALETKRPVHFIHSARHGGVHAFREAIEDLAARHPQLKRFYCYEHKRDGDHEAHGLGFVDETLLGKWLPQNRDVDAYFLGPKAFMKAVKKHLKALGVPEAQSRYEFFGPAAALD</sequence>
<keyword evidence="13 17" id="KW-0520">NAD</keyword>
<dbReference type="GO" id="GO:0071949">
    <property type="term" value="F:FAD binding"/>
    <property type="evidence" value="ECO:0007669"/>
    <property type="project" value="InterPro"/>
</dbReference>
<reference evidence="20" key="1">
    <citation type="submission" date="2016-01" db="EMBL/GenBank/DDBJ databases">
        <authorList>
            <person name="Peeters C."/>
        </authorList>
    </citation>
    <scope>NUCLEOTIDE SEQUENCE</scope>
    <source>
        <strain evidence="20">LMG 29322</strain>
    </source>
</reference>
<dbReference type="PRINTS" id="PR00409">
    <property type="entry name" value="PHDIOXRDTASE"/>
</dbReference>
<dbReference type="HAMAP" id="MF_01252">
    <property type="entry name" value="Hmp"/>
    <property type="match status" value="1"/>
</dbReference>
<dbReference type="GO" id="GO:0046210">
    <property type="term" value="P:nitric oxide catabolic process"/>
    <property type="evidence" value="ECO:0007669"/>
    <property type="project" value="TreeGrafter"/>
</dbReference>
<gene>
    <name evidence="17" type="primary">hmp</name>
    <name evidence="20" type="ORF">AWB79_03247</name>
</gene>
<keyword evidence="11 17" id="KW-0560">Oxidoreductase</keyword>
<evidence type="ECO:0000256" key="10">
    <source>
        <dbReference type="ARBA" id="ARBA00022857"/>
    </source>
</evidence>
<comment type="domain">
    <text evidence="17">Consists of two distinct domains; an N-terminal heme-containing oxygen-binding domain and a C-terminal reductase domain with binding sites for FAD and NAD(P)H.</text>
</comment>
<keyword evidence="3 17" id="KW-0813">Transport</keyword>
<dbReference type="SUPFAM" id="SSF52343">
    <property type="entry name" value="Ferredoxin reductase-like, C-terminal NADP-linked domain"/>
    <property type="match status" value="1"/>
</dbReference>
<evidence type="ECO:0000256" key="8">
    <source>
        <dbReference type="ARBA" id="ARBA00022723"/>
    </source>
</evidence>
<dbReference type="PROSITE" id="PS51384">
    <property type="entry name" value="FAD_FR"/>
    <property type="match status" value="1"/>
</dbReference>
<dbReference type="InterPro" id="IPR000971">
    <property type="entry name" value="Globin"/>
</dbReference>
<dbReference type="SUPFAM" id="SSF63380">
    <property type="entry name" value="Riboflavin synthase domain-like"/>
    <property type="match status" value="1"/>
</dbReference>